<evidence type="ECO:0000313" key="2">
    <source>
        <dbReference type="Proteomes" id="UP000823638"/>
    </source>
</evidence>
<reference evidence="1" key="2">
    <citation type="journal article" date="2021" name="PeerJ">
        <title>Extensive microbial diversity within the chicken gut microbiome revealed by metagenomics and culture.</title>
        <authorList>
            <person name="Gilroy R."/>
            <person name="Ravi A."/>
            <person name="Getino M."/>
            <person name="Pursley I."/>
            <person name="Horton D.L."/>
            <person name="Alikhan N.F."/>
            <person name="Baker D."/>
            <person name="Gharbi K."/>
            <person name="Hall N."/>
            <person name="Watson M."/>
            <person name="Adriaenssens E.M."/>
            <person name="Foster-Nyarko E."/>
            <person name="Jarju S."/>
            <person name="Secka A."/>
            <person name="Antonio M."/>
            <person name="Oren A."/>
            <person name="Chaudhuri R.R."/>
            <person name="La Ragione R."/>
            <person name="Hildebrand F."/>
            <person name="Pallen M.J."/>
        </authorList>
    </citation>
    <scope>NUCLEOTIDE SEQUENCE</scope>
    <source>
        <strain evidence="1">10532</strain>
    </source>
</reference>
<protein>
    <submittedName>
        <fullName evidence="1">Uncharacterized protein</fullName>
    </submittedName>
</protein>
<proteinExistence type="predicted"/>
<dbReference type="Proteomes" id="UP000823638">
    <property type="component" value="Unassembled WGS sequence"/>
</dbReference>
<dbReference type="AlphaFoldDB" id="A0A9D9N1W4"/>
<dbReference type="EMBL" id="JADIMM010000053">
    <property type="protein sequence ID" value="MBO8457322.1"/>
    <property type="molecule type" value="Genomic_DNA"/>
</dbReference>
<accession>A0A9D9N1W4</accession>
<sequence length="98" mass="11752">MVEKNLVDIFSIRTDNKPMLNQIINRAFKCQESDMRYNKMREFRVFFTSRKTLLNEFNHFEGNMNIFQPAIDITKSALQKEIIEITEKLQEVRSFISK</sequence>
<reference evidence="1" key="1">
    <citation type="submission" date="2020-10" db="EMBL/GenBank/DDBJ databases">
        <authorList>
            <person name="Gilroy R."/>
        </authorList>
    </citation>
    <scope>NUCLEOTIDE SEQUENCE</scope>
    <source>
        <strain evidence="1">10532</strain>
    </source>
</reference>
<organism evidence="1 2">
    <name type="scientific">Candidatus Gallitreponema excrementavium</name>
    <dbReference type="NCBI Taxonomy" id="2840840"/>
    <lineage>
        <taxon>Bacteria</taxon>
        <taxon>Pseudomonadati</taxon>
        <taxon>Spirochaetota</taxon>
        <taxon>Spirochaetia</taxon>
        <taxon>Spirochaetales</taxon>
        <taxon>Candidatus Gallitreponema</taxon>
    </lineage>
</organism>
<gene>
    <name evidence="1" type="ORF">IAA81_03730</name>
</gene>
<name>A0A9D9N1W4_9SPIR</name>
<comment type="caution">
    <text evidence="1">The sequence shown here is derived from an EMBL/GenBank/DDBJ whole genome shotgun (WGS) entry which is preliminary data.</text>
</comment>
<evidence type="ECO:0000313" key="1">
    <source>
        <dbReference type="EMBL" id="MBO8457322.1"/>
    </source>
</evidence>